<feature type="transmembrane region" description="Helical" evidence="6">
    <location>
        <begin position="257"/>
        <end position="274"/>
    </location>
</feature>
<evidence type="ECO:0000256" key="2">
    <source>
        <dbReference type="ARBA" id="ARBA00022475"/>
    </source>
</evidence>
<dbReference type="SUPFAM" id="SSF103481">
    <property type="entry name" value="Multidrug resistance efflux transporter EmrE"/>
    <property type="match status" value="2"/>
</dbReference>
<dbReference type="Proteomes" id="UP001434737">
    <property type="component" value="Chromosome"/>
</dbReference>
<sequence>MLLNSSFKGHFLAIFTIGVWGITFSSTKILLADFAPSEILFIRFLIAFVFLSALCRHSIGFCGLKYEVIFIFAGLFGGCLYFLAENIALQYTSASNASLLVAINPFFTGLLFAIFYHKKMSRFFIFGFIFACVGIILVIFQGNFHIEIYPVGDFLCILAGLTWSIYTLFLEMIFKHFKAYSHIVILKKIFFYGLIWTLPVMCYENGIINGDFEAILHFSRYMDITNALNLLFLGVVASGLCYLTWNMSLKFLGSLKASVYIYAVPVVGVSAACILLGESISLYIIIGGILTLFGIFLSQK</sequence>
<proteinExistence type="predicted"/>
<evidence type="ECO:0000256" key="3">
    <source>
        <dbReference type="ARBA" id="ARBA00022692"/>
    </source>
</evidence>
<protein>
    <submittedName>
        <fullName evidence="8">DMT family transporter</fullName>
    </submittedName>
</protein>
<feature type="transmembrane region" description="Helical" evidence="6">
    <location>
        <begin position="12"/>
        <end position="31"/>
    </location>
</feature>
<dbReference type="EMBL" id="CP145316">
    <property type="protein sequence ID" value="XAM17860.1"/>
    <property type="molecule type" value="Genomic_DNA"/>
</dbReference>
<feature type="transmembrane region" description="Helical" evidence="6">
    <location>
        <begin position="37"/>
        <end position="54"/>
    </location>
</feature>
<evidence type="ECO:0000256" key="6">
    <source>
        <dbReference type="SAM" id="Phobius"/>
    </source>
</evidence>
<feature type="transmembrane region" description="Helical" evidence="6">
    <location>
        <begin position="228"/>
        <end position="245"/>
    </location>
</feature>
<keyword evidence="3 6" id="KW-0812">Transmembrane</keyword>
<feature type="transmembrane region" description="Helical" evidence="6">
    <location>
        <begin position="123"/>
        <end position="142"/>
    </location>
</feature>
<dbReference type="PANTHER" id="PTHR42920:SF11">
    <property type="entry name" value="INNER MEMBRANE PROTEIN YTFF"/>
    <property type="match status" value="1"/>
</dbReference>
<keyword evidence="5 6" id="KW-0472">Membrane</keyword>
<feature type="domain" description="EamA" evidence="7">
    <location>
        <begin position="152"/>
        <end position="297"/>
    </location>
</feature>
<dbReference type="InterPro" id="IPR037185">
    <property type="entry name" value="EmrE-like"/>
</dbReference>
<feature type="transmembrane region" description="Helical" evidence="6">
    <location>
        <begin position="189"/>
        <end position="208"/>
    </location>
</feature>
<dbReference type="InterPro" id="IPR000620">
    <property type="entry name" value="EamA_dom"/>
</dbReference>
<evidence type="ECO:0000256" key="1">
    <source>
        <dbReference type="ARBA" id="ARBA00004651"/>
    </source>
</evidence>
<evidence type="ECO:0000259" key="7">
    <source>
        <dbReference type="Pfam" id="PF00892"/>
    </source>
</evidence>
<feature type="transmembrane region" description="Helical" evidence="6">
    <location>
        <begin position="66"/>
        <end position="84"/>
    </location>
</feature>
<accession>A0ABZ3F6P3</accession>
<evidence type="ECO:0000313" key="8">
    <source>
        <dbReference type="EMBL" id="XAM17860.1"/>
    </source>
</evidence>
<dbReference type="Pfam" id="PF00892">
    <property type="entry name" value="EamA"/>
    <property type="match status" value="2"/>
</dbReference>
<evidence type="ECO:0000313" key="9">
    <source>
        <dbReference type="Proteomes" id="UP001434737"/>
    </source>
</evidence>
<name>A0ABZ3F6P3_9HELI</name>
<dbReference type="PANTHER" id="PTHR42920">
    <property type="entry name" value="OS03G0707200 PROTEIN-RELATED"/>
    <property type="match status" value="1"/>
</dbReference>
<feature type="transmembrane region" description="Helical" evidence="6">
    <location>
        <begin position="96"/>
        <end position="116"/>
    </location>
</feature>
<feature type="transmembrane region" description="Helical" evidence="6">
    <location>
        <begin position="280"/>
        <end position="298"/>
    </location>
</feature>
<evidence type="ECO:0000256" key="5">
    <source>
        <dbReference type="ARBA" id="ARBA00023136"/>
    </source>
</evidence>
<keyword evidence="4 6" id="KW-1133">Transmembrane helix</keyword>
<gene>
    <name evidence="8" type="ORF">V3I05_09240</name>
</gene>
<keyword evidence="9" id="KW-1185">Reference proteome</keyword>
<reference evidence="8 9" key="1">
    <citation type="submission" date="2024-02" db="EMBL/GenBank/DDBJ databases">
        <title>Genome and pathogenicity analysis of Helicobacter mastomyrinus isolated from mice.</title>
        <authorList>
            <person name="Zhu L."/>
        </authorList>
    </citation>
    <scope>NUCLEOTIDE SEQUENCE [LARGE SCALE GENOMIC DNA]</scope>
    <source>
        <strain evidence="8 9">Hm-17</strain>
    </source>
</reference>
<dbReference type="InterPro" id="IPR051258">
    <property type="entry name" value="Diverse_Substrate_Transporter"/>
</dbReference>
<feature type="transmembrane region" description="Helical" evidence="6">
    <location>
        <begin position="148"/>
        <end position="169"/>
    </location>
</feature>
<dbReference type="RefSeq" id="WP_300450728.1">
    <property type="nucleotide sequence ID" value="NZ_CP145316.1"/>
</dbReference>
<comment type="subcellular location">
    <subcellularLocation>
        <location evidence="1">Cell membrane</location>
        <topology evidence="1">Multi-pass membrane protein</topology>
    </subcellularLocation>
</comment>
<keyword evidence="2" id="KW-1003">Cell membrane</keyword>
<evidence type="ECO:0000256" key="4">
    <source>
        <dbReference type="ARBA" id="ARBA00022989"/>
    </source>
</evidence>
<feature type="domain" description="EamA" evidence="7">
    <location>
        <begin position="8"/>
        <end position="139"/>
    </location>
</feature>
<organism evidence="8 9">
    <name type="scientific">Helicobacter mastomyrinus</name>
    <dbReference type="NCBI Taxonomy" id="287948"/>
    <lineage>
        <taxon>Bacteria</taxon>
        <taxon>Pseudomonadati</taxon>
        <taxon>Campylobacterota</taxon>
        <taxon>Epsilonproteobacteria</taxon>
        <taxon>Campylobacterales</taxon>
        <taxon>Helicobacteraceae</taxon>
        <taxon>Helicobacter</taxon>
    </lineage>
</organism>